<dbReference type="PANTHER" id="PTHR43877:SF2">
    <property type="entry name" value="AMINOALKYLPHOSPHONATE N-ACETYLTRANSFERASE-RELATED"/>
    <property type="match status" value="1"/>
</dbReference>
<reference evidence="4 5" key="1">
    <citation type="journal article" date="2016" name="Int. J. Syst. Evol. Microbiol.">
        <title>Agromyces aureus sp. nov., isolated from the rhizosphere of Salix caprea L. grown in a heavy-metal-contaminated soil.</title>
        <authorList>
            <person name="Corretto E."/>
            <person name="Antonielli L."/>
            <person name="Sessitsch A."/>
            <person name="Compant S."/>
            <person name="Gorfer M."/>
            <person name="Kuffner M."/>
            <person name="Brader G."/>
        </authorList>
    </citation>
    <scope>NUCLEOTIDE SEQUENCE [LARGE SCALE GENOMIC DNA]</scope>
    <source>
        <strain evidence="4 5">AR33</strain>
    </source>
</reference>
<dbReference type="EMBL" id="CP013979">
    <property type="protein sequence ID" value="ANJ27450.1"/>
    <property type="molecule type" value="Genomic_DNA"/>
</dbReference>
<dbReference type="InterPro" id="IPR050832">
    <property type="entry name" value="Bact_Acetyltransf"/>
</dbReference>
<dbReference type="InterPro" id="IPR000182">
    <property type="entry name" value="GNAT_dom"/>
</dbReference>
<accession>A0A191WGM5</accession>
<evidence type="ECO:0000313" key="5">
    <source>
        <dbReference type="Proteomes" id="UP000078437"/>
    </source>
</evidence>
<dbReference type="CDD" id="cd04301">
    <property type="entry name" value="NAT_SF"/>
    <property type="match status" value="1"/>
</dbReference>
<keyword evidence="5" id="KW-1185">Reference proteome</keyword>
<dbReference type="PANTHER" id="PTHR43877">
    <property type="entry name" value="AMINOALKYLPHOSPHONATE N-ACETYLTRANSFERASE-RELATED-RELATED"/>
    <property type="match status" value="1"/>
</dbReference>
<dbReference type="SUPFAM" id="SSF55729">
    <property type="entry name" value="Acyl-CoA N-acyltransferases (Nat)"/>
    <property type="match status" value="1"/>
</dbReference>
<dbReference type="Gene3D" id="3.40.630.30">
    <property type="match status" value="1"/>
</dbReference>
<proteinExistence type="predicted"/>
<feature type="domain" description="N-acetyltransferase" evidence="3">
    <location>
        <begin position="16"/>
        <end position="172"/>
    </location>
</feature>
<sequence length="173" mass="18407">MQFRAVPVSGAEAHGMLTAYFTERAAGFPAEQGKYRPTFPADAAFTPPDGVFLIVDDAPSTSADGTVTDAGGTRGIGCGGIRRIDADPATGLVRYEIKHLWLTDAARGRGTGRALLVELERRAREFGAQELVLDTNASLAAAGGLYRSSGFVEIPPYNDNPNATTWYAKRLAD</sequence>
<dbReference type="PROSITE" id="PS51186">
    <property type="entry name" value="GNAT"/>
    <property type="match status" value="1"/>
</dbReference>
<gene>
    <name evidence="4" type="ORF">ATC03_12765</name>
</gene>
<dbReference type="RefSeq" id="WP_067877695.1">
    <property type="nucleotide sequence ID" value="NZ_CP013979.1"/>
</dbReference>
<dbReference type="STRING" id="453304.ATC03_12765"/>
<protein>
    <submittedName>
        <fullName evidence="4">PadR family transcriptional regulator</fullName>
    </submittedName>
</protein>
<evidence type="ECO:0000256" key="1">
    <source>
        <dbReference type="ARBA" id="ARBA00022679"/>
    </source>
</evidence>
<dbReference type="InterPro" id="IPR016181">
    <property type="entry name" value="Acyl_CoA_acyltransferase"/>
</dbReference>
<dbReference type="AlphaFoldDB" id="A0A191WGM5"/>
<dbReference type="Pfam" id="PF00583">
    <property type="entry name" value="Acetyltransf_1"/>
    <property type="match status" value="1"/>
</dbReference>
<evidence type="ECO:0000259" key="3">
    <source>
        <dbReference type="PROSITE" id="PS51186"/>
    </source>
</evidence>
<dbReference type="KEGG" id="agy:ATC03_12765"/>
<dbReference type="Proteomes" id="UP000078437">
    <property type="component" value="Chromosome"/>
</dbReference>
<dbReference type="OrthoDB" id="3174517at2"/>
<organism evidence="4 5">
    <name type="scientific">Agromyces aureus</name>
    <dbReference type="NCBI Taxonomy" id="453304"/>
    <lineage>
        <taxon>Bacteria</taxon>
        <taxon>Bacillati</taxon>
        <taxon>Actinomycetota</taxon>
        <taxon>Actinomycetes</taxon>
        <taxon>Micrococcales</taxon>
        <taxon>Microbacteriaceae</taxon>
        <taxon>Agromyces</taxon>
    </lineage>
</organism>
<dbReference type="GO" id="GO:0016747">
    <property type="term" value="F:acyltransferase activity, transferring groups other than amino-acyl groups"/>
    <property type="evidence" value="ECO:0007669"/>
    <property type="project" value="InterPro"/>
</dbReference>
<reference evidence="5" key="2">
    <citation type="submission" date="2016-01" db="EMBL/GenBank/DDBJ databases">
        <title>Complete genome sequence of Agromyces aureus AR33T and comparison with related organisms.</title>
        <authorList>
            <person name="Corretto E."/>
            <person name="Antonielli L."/>
            <person name="Sessitsch A."/>
            <person name="Brader G."/>
        </authorList>
    </citation>
    <scope>NUCLEOTIDE SEQUENCE [LARGE SCALE GENOMIC DNA]</scope>
    <source>
        <strain evidence="5">AR33</strain>
    </source>
</reference>
<evidence type="ECO:0000256" key="2">
    <source>
        <dbReference type="ARBA" id="ARBA00023315"/>
    </source>
</evidence>
<keyword evidence="2" id="KW-0012">Acyltransferase</keyword>
<keyword evidence="1" id="KW-0808">Transferase</keyword>
<name>A0A191WGM5_9MICO</name>
<evidence type="ECO:0000313" key="4">
    <source>
        <dbReference type="EMBL" id="ANJ27450.1"/>
    </source>
</evidence>